<keyword evidence="11" id="KW-1185">Reference proteome</keyword>
<feature type="domain" description="Autophagy protein ATG5 UblA" evidence="9">
    <location>
        <begin position="12"/>
        <end position="103"/>
    </location>
</feature>
<organism evidence="10 11">
    <name type="scientific">Coccomyxa viridis</name>
    <dbReference type="NCBI Taxonomy" id="1274662"/>
    <lineage>
        <taxon>Eukaryota</taxon>
        <taxon>Viridiplantae</taxon>
        <taxon>Chlorophyta</taxon>
        <taxon>core chlorophytes</taxon>
        <taxon>Trebouxiophyceae</taxon>
        <taxon>Trebouxiophyceae incertae sedis</taxon>
        <taxon>Coccomyxaceae</taxon>
        <taxon>Coccomyxa</taxon>
    </lineage>
</organism>
<name>A0AAV1ID21_9CHLO</name>
<dbReference type="GO" id="GO:0044233">
    <property type="term" value="C:mitochondria-associated endoplasmic reticulum membrane contact site"/>
    <property type="evidence" value="ECO:0007669"/>
    <property type="project" value="TreeGrafter"/>
</dbReference>
<feature type="compositionally biased region" description="Low complexity" evidence="6">
    <location>
        <begin position="249"/>
        <end position="259"/>
    </location>
</feature>
<dbReference type="GO" id="GO:0006995">
    <property type="term" value="P:cellular response to nitrogen starvation"/>
    <property type="evidence" value="ECO:0007669"/>
    <property type="project" value="TreeGrafter"/>
</dbReference>
<comment type="subunit">
    <text evidence="5">Conjugated with ATG12.</text>
</comment>
<dbReference type="Gene3D" id="3.10.20.90">
    <property type="entry name" value="Phosphatidylinositol 3-kinase Catalytic Subunit, Chain A, domain 1"/>
    <property type="match status" value="1"/>
</dbReference>
<accession>A0AAV1ID21</accession>
<dbReference type="Gene3D" id="3.10.20.620">
    <property type="match status" value="1"/>
</dbReference>
<comment type="function">
    <text evidence="5">Required for autophagy.</text>
</comment>
<proteinExistence type="inferred from homology"/>
<dbReference type="Gene3D" id="1.10.246.190">
    <property type="entry name" value="Autophagy protein Apg5, helix rich domain"/>
    <property type="match status" value="1"/>
</dbReference>
<keyword evidence="4 5" id="KW-0072">Autophagy</keyword>
<dbReference type="EMBL" id="CAUYUE010000012">
    <property type="protein sequence ID" value="CAK0785249.1"/>
    <property type="molecule type" value="Genomic_DNA"/>
</dbReference>
<dbReference type="InterPro" id="IPR042526">
    <property type="entry name" value="Atg5_HR"/>
</dbReference>
<dbReference type="AlphaFoldDB" id="A0AAV1ID21"/>
<dbReference type="InterPro" id="IPR007239">
    <property type="entry name" value="Atg5"/>
</dbReference>
<evidence type="ECO:0000259" key="7">
    <source>
        <dbReference type="Pfam" id="PF04106"/>
    </source>
</evidence>
<keyword evidence="3 5" id="KW-0832">Ubl conjugation</keyword>
<reference evidence="10 11" key="1">
    <citation type="submission" date="2023-10" db="EMBL/GenBank/DDBJ databases">
        <authorList>
            <person name="Maclean D."/>
            <person name="Macfadyen A."/>
        </authorList>
    </citation>
    <scope>NUCLEOTIDE SEQUENCE [LARGE SCALE GENOMIC DNA]</scope>
</reference>
<dbReference type="Proteomes" id="UP001314263">
    <property type="component" value="Unassembled WGS sequence"/>
</dbReference>
<evidence type="ECO:0000313" key="11">
    <source>
        <dbReference type="Proteomes" id="UP001314263"/>
    </source>
</evidence>
<comment type="similarity">
    <text evidence="1 5">Belongs to the ATG5 family.</text>
</comment>
<evidence type="ECO:0000259" key="8">
    <source>
        <dbReference type="Pfam" id="PF20637"/>
    </source>
</evidence>
<dbReference type="GO" id="GO:0005776">
    <property type="term" value="C:autophagosome"/>
    <property type="evidence" value="ECO:0007669"/>
    <property type="project" value="TreeGrafter"/>
</dbReference>
<dbReference type="GO" id="GO:0019776">
    <property type="term" value="F:Atg8-family ligase activity"/>
    <property type="evidence" value="ECO:0007669"/>
    <property type="project" value="TreeGrafter"/>
</dbReference>
<keyword evidence="2 5" id="KW-1017">Isopeptide bond</keyword>
<dbReference type="InterPro" id="IPR048940">
    <property type="entry name" value="ATG5_HBR"/>
</dbReference>
<dbReference type="Pfam" id="PF20637">
    <property type="entry name" value="ATG5_HBR"/>
    <property type="match status" value="1"/>
</dbReference>
<evidence type="ECO:0000256" key="1">
    <source>
        <dbReference type="ARBA" id="ARBA00006910"/>
    </source>
</evidence>
<gene>
    <name evidence="10" type="ORF">CVIRNUC_008455</name>
</gene>
<evidence type="ECO:0000256" key="6">
    <source>
        <dbReference type="SAM" id="MobiDB-lite"/>
    </source>
</evidence>
<evidence type="ECO:0000256" key="4">
    <source>
        <dbReference type="ARBA" id="ARBA00023006"/>
    </source>
</evidence>
<evidence type="ECO:0000256" key="2">
    <source>
        <dbReference type="ARBA" id="ARBA00022499"/>
    </source>
</evidence>
<dbReference type="InterPro" id="IPR048318">
    <property type="entry name" value="ATG5_UblB"/>
</dbReference>
<evidence type="ECO:0000256" key="3">
    <source>
        <dbReference type="ARBA" id="ARBA00022843"/>
    </source>
</evidence>
<dbReference type="GO" id="GO:0034274">
    <property type="term" value="C:Atg12-Atg5-Atg16 complex"/>
    <property type="evidence" value="ECO:0007669"/>
    <property type="project" value="TreeGrafter"/>
</dbReference>
<dbReference type="Pfam" id="PF20638">
    <property type="entry name" value="ATG5_UblA"/>
    <property type="match status" value="1"/>
</dbReference>
<comment type="subcellular location">
    <subcellularLocation>
        <location evidence="5">Cytoplasm</location>
    </subcellularLocation>
</comment>
<feature type="domain" description="Autophagy protein ATG5 UblB" evidence="7">
    <location>
        <begin position="184"/>
        <end position="334"/>
    </location>
</feature>
<feature type="domain" description="Autophagy protein ATG5 alpha-helical bundle region" evidence="8">
    <location>
        <begin position="120"/>
        <end position="174"/>
    </location>
</feature>
<dbReference type="PANTHER" id="PTHR13040:SF2">
    <property type="entry name" value="AUTOPHAGY PROTEIN 5"/>
    <property type="match status" value="1"/>
</dbReference>
<dbReference type="GO" id="GO:0034727">
    <property type="term" value="P:piecemeal microautophagy of the nucleus"/>
    <property type="evidence" value="ECO:0007669"/>
    <property type="project" value="TreeGrafter"/>
</dbReference>
<dbReference type="GO" id="GO:0061908">
    <property type="term" value="C:phagophore"/>
    <property type="evidence" value="ECO:0007669"/>
    <property type="project" value="TreeGrafter"/>
</dbReference>
<evidence type="ECO:0000313" key="10">
    <source>
        <dbReference type="EMBL" id="CAK0785249.1"/>
    </source>
</evidence>
<dbReference type="InterPro" id="IPR048939">
    <property type="entry name" value="ATG5_UblA"/>
</dbReference>
<keyword evidence="5" id="KW-0963">Cytoplasm</keyword>
<dbReference type="Pfam" id="PF04106">
    <property type="entry name" value="ATG5_UblB"/>
    <property type="match status" value="1"/>
</dbReference>
<keyword evidence="5" id="KW-0813">Transport</keyword>
<sequence>MLLDRALQDPNWAGQIPLRLTLAASEVTSLRFPEPLYVLAFRLGYTSTIAEQALQVFQDVLPPGEHTPWFEFRRIPLPWQIPIGVLYDMLAEEELPWSLTVHYRAFPEDALLRWDGMAGLKAHHFSSMKEAACVCEGKAKSVMDLSSRDKDCLWDGINKGDAEQFWSANLRLHPGPRGDRPTCIPIRLFVVYPEEGLMSSIRNDTSFTSRPVEIVDSHGEPRTLEGVLQDLLPSLCPRSEHLGRRPRGRSLGPARPPAAQTEQPGDSEASSSAAREDHVEEEDSRGVQRRGSNLLLHDWLLRVLIAGISVSLDATMHWLHSTLHHPDFFLYIVVHLDGRKGGRV</sequence>
<dbReference type="InterPro" id="IPR042527">
    <property type="entry name" value="Atg5_UblA_dom_sf"/>
</dbReference>
<protein>
    <recommendedName>
        <fullName evidence="5">Autophagy protein 5</fullName>
    </recommendedName>
</protein>
<dbReference type="GO" id="GO:0000422">
    <property type="term" value="P:autophagy of mitochondrion"/>
    <property type="evidence" value="ECO:0007669"/>
    <property type="project" value="TreeGrafter"/>
</dbReference>
<evidence type="ECO:0000256" key="5">
    <source>
        <dbReference type="RuleBase" id="RU361202"/>
    </source>
</evidence>
<dbReference type="PANTHER" id="PTHR13040">
    <property type="entry name" value="AUTOPHAGY PROTEIN 5"/>
    <property type="match status" value="1"/>
</dbReference>
<comment type="caution">
    <text evidence="10">The sequence shown here is derived from an EMBL/GenBank/DDBJ whole genome shotgun (WGS) entry which is preliminary data.</text>
</comment>
<feature type="region of interest" description="Disordered" evidence="6">
    <location>
        <begin position="239"/>
        <end position="287"/>
    </location>
</feature>
<evidence type="ECO:0000259" key="9">
    <source>
        <dbReference type="Pfam" id="PF20638"/>
    </source>
</evidence>
<dbReference type="GO" id="GO:0034045">
    <property type="term" value="C:phagophore assembly site membrane"/>
    <property type="evidence" value="ECO:0007669"/>
    <property type="project" value="TreeGrafter"/>
</dbReference>